<comment type="caution">
    <text evidence="1">The sequence shown here is derived from an EMBL/GenBank/DDBJ whole genome shotgun (WGS) entry which is preliminary data.</text>
</comment>
<evidence type="ECO:0000313" key="2">
    <source>
        <dbReference type="Proteomes" id="UP000829398"/>
    </source>
</evidence>
<sequence>MIASNVSGCSLLRCGLNVLAPVLKADFETTIVTGMANKSLAISAKIGYLPLFIFHHCKTSKSGVLLTKGSSKYLSNDDDVNAQVMQADVDGTAVDGAAVGTLVDEYSEGTTETDVDSDSDGSLSGDNKEVKRVVDSSDDDIELGTVKLTNYIQQHEYKVGADGKNRLKLGHVFRDAAHFREILHEVMIRKGFAIKTVYSEPRRFVGTCKEVGCPWYVAGAKLNDGTGFILRQYNKKHEYRLTGKTVKMSSSWVASKIKSQVAIDPNVNIDLLKNFIQETYGLKIENLTLYRARGKARIEVFGDYSKGYQKLFEYAAAIHKADPGAICKHKEMLFNGCRPFIGVDRCHLKGKYGGVLLAAIGMDGNNGIVPLAICVCEIENTETWGWFMEHLHSYLEDGRQVTFVSDIQKGLINAISNTWPTAYHRACSRHVYANFSKSFAGAQLKQLFWKATKSCNKHDFEEAMAEIKAVKEAAFEWLERELTGYSWSMHTYDRNCMVDRTDNNASECFNSWILPYRDRPCLTMLEEIKWRLMKWFTKRRHEAATWKGQLTPKVLNFKVMDAAYSPRRRFVVKLESRTYDCGYWEIAGLPCQHAMAAIGYARHAIEEYVPAWFATHTYLNTYSMMFSPLPDQCMWERIGRPLIDPPIVQKKIGRPKKSRKRAQNEPNKEKRKFFVICSFCGGSNHNLRSCPLRPSVARANRAKNHNSLASTTSIQSLNASQQATRRRKQASQTTTVAKSIDSKVATSQTARKIPSGPGQSSNTRGRKRRAQVGSGDAGIRGEQSSQGLSQSENPSQASNVTGSL</sequence>
<protein>
    <submittedName>
        <fullName evidence="1">SWIM-type domain-containing protein</fullName>
    </submittedName>
</protein>
<keyword evidence="2" id="KW-1185">Reference proteome</keyword>
<name>A0ACB8I216_CITSI</name>
<dbReference type="EMBL" id="CM039178">
    <property type="protein sequence ID" value="KAH9681170.1"/>
    <property type="molecule type" value="Genomic_DNA"/>
</dbReference>
<reference evidence="2" key="1">
    <citation type="journal article" date="2023" name="Hortic. Res.">
        <title>A chromosome-level phased genome enabling allele-level studies in sweet orange: a case study on citrus Huanglongbing tolerance.</title>
        <authorList>
            <person name="Wu B."/>
            <person name="Yu Q."/>
            <person name="Deng Z."/>
            <person name="Duan Y."/>
            <person name="Luo F."/>
            <person name="Gmitter F. Jr."/>
        </authorList>
    </citation>
    <scope>NUCLEOTIDE SEQUENCE [LARGE SCALE GENOMIC DNA]</scope>
    <source>
        <strain evidence="2">cv. Valencia</strain>
    </source>
</reference>
<proteinExistence type="predicted"/>
<accession>A0ACB8I216</accession>
<gene>
    <name evidence="1" type="ORF">KPL71_026864</name>
</gene>
<dbReference type="Proteomes" id="UP000829398">
    <property type="component" value="Chromosome 9"/>
</dbReference>
<organism evidence="1 2">
    <name type="scientific">Citrus sinensis</name>
    <name type="common">Sweet orange</name>
    <name type="synonym">Citrus aurantium var. sinensis</name>
    <dbReference type="NCBI Taxonomy" id="2711"/>
    <lineage>
        <taxon>Eukaryota</taxon>
        <taxon>Viridiplantae</taxon>
        <taxon>Streptophyta</taxon>
        <taxon>Embryophyta</taxon>
        <taxon>Tracheophyta</taxon>
        <taxon>Spermatophyta</taxon>
        <taxon>Magnoliopsida</taxon>
        <taxon>eudicotyledons</taxon>
        <taxon>Gunneridae</taxon>
        <taxon>Pentapetalae</taxon>
        <taxon>rosids</taxon>
        <taxon>malvids</taxon>
        <taxon>Sapindales</taxon>
        <taxon>Rutaceae</taxon>
        <taxon>Aurantioideae</taxon>
        <taxon>Citrus</taxon>
    </lineage>
</organism>
<evidence type="ECO:0000313" key="1">
    <source>
        <dbReference type="EMBL" id="KAH9681170.1"/>
    </source>
</evidence>